<dbReference type="PANTHER" id="PTHR30026:SF5">
    <property type="entry name" value="ABC-TYPE EFFLUX SYSTEM SECRETIN COMPONENT"/>
    <property type="match status" value="1"/>
</dbReference>
<dbReference type="Gene3D" id="1.20.1600.10">
    <property type="entry name" value="Outer membrane efflux proteins (OEP)"/>
    <property type="match status" value="1"/>
</dbReference>
<dbReference type="Pfam" id="PF02321">
    <property type="entry name" value="OEP"/>
    <property type="match status" value="1"/>
</dbReference>
<sequence>MLKRHDRPSFKVKRFPKTLSLSISLISCALFSSSLFAQTFSYSEAEHYVVENAYASQAQQALQQASQLEMEAVKNLGLPRIDLNARAYSFHSETSVPLASSKRRLENSLTRGFDDKLSQWENVLPPEVIDQVGQGFDQTVSEGLNQVPNNLDVTVKDHDVRTSVSMVMPLYTGGKISSAKQIATIQAQRSNISEKQQQDSQRFEMIQSYFNVQLQQQLLNASLFNLNSMQEHYNNALKLEKQGFINKGQRMQFEVARNNAERTYQNAQSNLQASQFSLQNLLKTKESLHLTTPLFVNNAQNHSLDKMLANYDQNSSLIKKLQMDTQLANENVKVQQSAKKPSVFAFGEYGLDSKENWIVGVMAKYNLFSGIDNNKNIRAAELKKYAAELMTERTKQEVENVLYKSYSELSSSQTSHQLLVQNTKAAQENLRIQQLSFKEGMGTATQVIDAQNALSALRSEMAVNSYKYILSLATLLQSYGSIDEFKLYVNQPRTDYIR</sequence>
<dbReference type="HOGENOM" id="CLU_012817_9_2_6"/>
<gene>
    <name evidence="9" type="ORF">F971_01933</name>
</gene>
<evidence type="ECO:0008006" key="11">
    <source>
        <dbReference type="Google" id="ProtNLM"/>
    </source>
</evidence>
<evidence type="ECO:0000256" key="5">
    <source>
        <dbReference type="ARBA" id="ARBA00022692"/>
    </source>
</evidence>
<dbReference type="InterPro" id="IPR003423">
    <property type="entry name" value="OMP_efflux"/>
</dbReference>
<dbReference type="InterPro" id="IPR051906">
    <property type="entry name" value="TolC-like"/>
</dbReference>
<comment type="caution">
    <text evidence="9">The sequence shown here is derived from an EMBL/GenBank/DDBJ whole genome shotgun (WGS) entry which is preliminary data.</text>
</comment>
<name>N8UZE9_9GAMM</name>
<dbReference type="EMBL" id="APPC01000016">
    <property type="protein sequence ID" value="ENU92946.1"/>
    <property type="molecule type" value="Genomic_DNA"/>
</dbReference>
<keyword evidence="7" id="KW-0998">Cell outer membrane</keyword>
<proteinExistence type="inferred from homology"/>
<evidence type="ECO:0000256" key="7">
    <source>
        <dbReference type="ARBA" id="ARBA00023237"/>
    </source>
</evidence>
<dbReference type="GO" id="GO:0015562">
    <property type="term" value="F:efflux transmembrane transporter activity"/>
    <property type="evidence" value="ECO:0007669"/>
    <property type="project" value="InterPro"/>
</dbReference>
<evidence type="ECO:0000256" key="3">
    <source>
        <dbReference type="ARBA" id="ARBA00022448"/>
    </source>
</evidence>
<evidence type="ECO:0000313" key="10">
    <source>
        <dbReference type="Proteomes" id="UP000013049"/>
    </source>
</evidence>
<evidence type="ECO:0000256" key="4">
    <source>
        <dbReference type="ARBA" id="ARBA00022452"/>
    </source>
</evidence>
<dbReference type="PANTHER" id="PTHR30026">
    <property type="entry name" value="OUTER MEMBRANE PROTEIN TOLC"/>
    <property type="match status" value="1"/>
</dbReference>
<dbReference type="AlphaFoldDB" id="N8UZE9"/>
<evidence type="ECO:0000256" key="8">
    <source>
        <dbReference type="SAM" id="SignalP"/>
    </source>
</evidence>
<keyword evidence="5" id="KW-0812">Transmembrane</keyword>
<evidence type="ECO:0000313" key="9">
    <source>
        <dbReference type="EMBL" id="ENU92946.1"/>
    </source>
</evidence>
<keyword evidence="3" id="KW-0813">Transport</keyword>
<organism evidence="9 10">
    <name type="scientific">Acinetobacter vivianii</name>
    <dbReference type="NCBI Taxonomy" id="1776742"/>
    <lineage>
        <taxon>Bacteria</taxon>
        <taxon>Pseudomonadati</taxon>
        <taxon>Pseudomonadota</taxon>
        <taxon>Gammaproteobacteria</taxon>
        <taxon>Moraxellales</taxon>
        <taxon>Moraxellaceae</taxon>
        <taxon>Acinetobacter</taxon>
    </lineage>
</organism>
<dbReference type="SUPFAM" id="SSF56954">
    <property type="entry name" value="Outer membrane efflux proteins (OEP)"/>
    <property type="match status" value="1"/>
</dbReference>
<comment type="subcellular location">
    <subcellularLocation>
        <location evidence="1">Cell outer membrane</location>
    </subcellularLocation>
</comment>
<dbReference type="PROSITE" id="PS51257">
    <property type="entry name" value="PROKAR_LIPOPROTEIN"/>
    <property type="match status" value="1"/>
</dbReference>
<evidence type="ECO:0000256" key="6">
    <source>
        <dbReference type="ARBA" id="ARBA00023136"/>
    </source>
</evidence>
<evidence type="ECO:0000256" key="2">
    <source>
        <dbReference type="ARBA" id="ARBA00007613"/>
    </source>
</evidence>
<dbReference type="GO" id="GO:1990281">
    <property type="term" value="C:efflux pump complex"/>
    <property type="evidence" value="ECO:0007669"/>
    <property type="project" value="TreeGrafter"/>
</dbReference>
<dbReference type="eggNOG" id="COG1538">
    <property type="taxonomic scope" value="Bacteria"/>
</dbReference>
<dbReference type="RefSeq" id="WP_004771298.1">
    <property type="nucleotide sequence ID" value="NZ_KB849357.1"/>
</dbReference>
<dbReference type="GO" id="GO:0015288">
    <property type="term" value="F:porin activity"/>
    <property type="evidence" value="ECO:0007669"/>
    <property type="project" value="TreeGrafter"/>
</dbReference>
<evidence type="ECO:0000256" key="1">
    <source>
        <dbReference type="ARBA" id="ARBA00004442"/>
    </source>
</evidence>
<feature type="signal peptide" evidence="8">
    <location>
        <begin position="1"/>
        <end position="37"/>
    </location>
</feature>
<keyword evidence="8" id="KW-0732">Signal</keyword>
<protein>
    <recommendedName>
        <fullName evidence="11">Outer membrane efflux protein</fullName>
    </recommendedName>
</protein>
<dbReference type="GO" id="GO:0009279">
    <property type="term" value="C:cell outer membrane"/>
    <property type="evidence" value="ECO:0007669"/>
    <property type="project" value="UniProtKB-SubCell"/>
</dbReference>
<dbReference type="Proteomes" id="UP000013049">
    <property type="component" value="Unassembled WGS sequence"/>
</dbReference>
<feature type="chain" id="PRO_5004134177" description="Outer membrane efflux protein" evidence="8">
    <location>
        <begin position="38"/>
        <end position="498"/>
    </location>
</feature>
<reference evidence="9 10" key="1">
    <citation type="submission" date="2013-02" db="EMBL/GenBank/DDBJ databases">
        <title>The Genome Sequence of Acinetobacter sp. NIPH 758.</title>
        <authorList>
            <consortium name="The Broad Institute Genome Sequencing Platform"/>
            <consortium name="The Broad Institute Genome Sequencing Center for Infectious Disease"/>
            <person name="Cerqueira G."/>
            <person name="Feldgarden M."/>
            <person name="Courvalin P."/>
            <person name="Perichon B."/>
            <person name="Grillot-Courvalin C."/>
            <person name="Clermont D."/>
            <person name="Rocha E."/>
            <person name="Yoon E.-J."/>
            <person name="Nemec A."/>
            <person name="Walker B."/>
            <person name="Young S.K."/>
            <person name="Zeng Q."/>
            <person name="Gargeya S."/>
            <person name="Fitzgerald M."/>
            <person name="Haas B."/>
            <person name="Abouelleil A."/>
            <person name="Alvarado L."/>
            <person name="Arachchi H.M."/>
            <person name="Berlin A.M."/>
            <person name="Chapman S.B."/>
            <person name="Dewar J."/>
            <person name="Goldberg J."/>
            <person name="Griggs A."/>
            <person name="Gujja S."/>
            <person name="Hansen M."/>
            <person name="Howarth C."/>
            <person name="Imamovic A."/>
            <person name="Larimer J."/>
            <person name="McCowan C."/>
            <person name="Murphy C."/>
            <person name="Neiman D."/>
            <person name="Pearson M."/>
            <person name="Priest M."/>
            <person name="Roberts A."/>
            <person name="Saif S."/>
            <person name="Shea T."/>
            <person name="Sisk P."/>
            <person name="Sykes S."/>
            <person name="Wortman J."/>
            <person name="Nusbaum C."/>
            <person name="Birren B."/>
        </authorList>
    </citation>
    <scope>NUCLEOTIDE SEQUENCE [LARGE SCALE GENOMIC DNA]</scope>
    <source>
        <strain evidence="9 10">NIPH 758</strain>
    </source>
</reference>
<dbReference type="PATRIC" id="fig|1217712.3.peg.1856"/>
<keyword evidence="4" id="KW-1134">Transmembrane beta strand</keyword>
<accession>N8UZE9</accession>
<comment type="similarity">
    <text evidence="2">Belongs to the outer membrane factor (OMF) (TC 1.B.17) family.</text>
</comment>
<keyword evidence="6" id="KW-0472">Membrane</keyword>